<dbReference type="Proteomes" id="UP000679247">
    <property type="component" value="Chromosome"/>
</dbReference>
<feature type="region of interest" description="Disordered" evidence="1">
    <location>
        <begin position="304"/>
        <end position="329"/>
    </location>
</feature>
<accession>A0ABX8FEF0</accession>
<proteinExistence type="predicted"/>
<dbReference type="Pfam" id="PF14262">
    <property type="entry name" value="Cthe_2159"/>
    <property type="match status" value="2"/>
</dbReference>
<dbReference type="RefSeq" id="WP_214477878.1">
    <property type="nucleotide sequence ID" value="NZ_CP071709.1"/>
</dbReference>
<dbReference type="EMBL" id="CP071709">
    <property type="protein sequence ID" value="QVY62391.1"/>
    <property type="molecule type" value="Genomic_DNA"/>
</dbReference>
<feature type="signal peptide" evidence="2">
    <location>
        <begin position="1"/>
        <end position="23"/>
    </location>
</feature>
<keyword evidence="2" id="KW-0732">Signal</keyword>
<dbReference type="InterPro" id="IPR025584">
    <property type="entry name" value="Cthe_2159"/>
</dbReference>
<keyword evidence="4" id="KW-1185">Reference proteome</keyword>
<evidence type="ECO:0000256" key="1">
    <source>
        <dbReference type="SAM" id="MobiDB-lite"/>
    </source>
</evidence>
<dbReference type="PROSITE" id="PS51257">
    <property type="entry name" value="PROKAR_LIPOPROTEIN"/>
    <property type="match status" value="1"/>
</dbReference>
<evidence type="ECO:0000313" key="3">
    <source>
        <dbReference type="EMBL" id="QVY62391.1"/>
    </source>
</evidence>
<sequence length="728" mass="75165">MNKSAYVKTAAALLSLNVLFACSNDGKEPENSATAATSASAEEVLALINEQVSYTDEDYYSDWKKENATSIVLNGSAAEFPSDATVLLEDNILTIKAGGVYEISGTWDNGQIKIDAEDKNTVKLVLNGVEINNTTGSAIYVANAEKTVISLAEDTVNTISDGENYIFADENEDEPNAALFSKDNLTINGPGKLIVNGQYNNAITSKDELKITGGEYQITAADDGIMGRDLLAVKEGSFTIDAGGDGLKSSNDKDADKGSIALENGTFNIIADSDGVQSVSSLLIAGGTYTVTAGGGSPDTIAVKDTGMGRPFSSTNETEAVTEEDTTSTKGLKASAQIMIGGGDFTIDTLDDALHSNDSLSIYDGQFSIATGDDALHADAAIEVNGGNINITKSYEGIEANDITINDGDIQLVASDDGVNAAGGNDGSAMDFQASSGEHKLQINGGALYVDASGDGLDANGSIEMTGGTVFVNGPVNNGNGSLDYDGSFTISGGTIIAAGSSGMTQAASAQSEQAGIMMTYPEQQEAGTIIHLEDAEGNTILTFAPAKEYQSVFISTADLKKDTAYTLYSGGSSAEDNTNGLYAEGSYEGGTKLVEFTTSDTITWINESGVTEANSGGFGGGGARGGLGAPGEQTAETDTSGEQVVPGDGEGAPNPDGSGIRPGGGMPNDLFGDLDEETQQKVQEIMEQEQGGTITREEAQSQLAELGIDMPMRSGGRETQSETSEEI</sequence>
<feature type="chain" id="PRO_5045698578" evidence="2">
    <location>
        <begin position="24"/>
        <end position="728"/>
    </location>
</feature>
<feature type="region of interest" description="Disordered" evidence="1">
    <location>
        <begin position="614"/>
        <end position="728"/>
    </location>
</feature>
<evidence type="ECO:0000256" key="2">
    <source>
        <dbReference type="SAM" id="SignalP"/>
    </source>
</evidence>
<evidence type="ECO:0000313" key="4">
    <source>
        <dbReference type="Proteomes" id="UP000679247"/>
    </source>
</evidence>
<gene>
    <name evidence="3" type="ORF">J1899_04615</name>
</gene>
<name>A0ABX8FEF0_9BACI</name>
<feature type="compositionally biased region" description="Gly residues" evidence="1">
    <location>
        <begin position="617"/>
        <end position="630"/>
    </location>
</feature>
<organism evidence="3 4">
    <name type="scientific">Cytobacillus gottheilii</name>
    <dbReference type="NCBI Taxonomy" id="859144"/>
    <lineage>
        <taxon>Bacteria</taxon>
        <taxon>Bacillati</taxon>
        <taxon>Bacillota</taxon>
        <taxon>Bacilli</taxon>
        <taxon>Bacillales</taxon>
        <taxon>Bacillaceae</taxon>
        <taxon>Cytobacillus</taxon>
    </lineage>
</organism>
<reference evidence="3 4" key="1">
    <citation type="submission" date="2021-03" db="EMBL/GenBank/DDBJ databases">
        <title>The first data on the complete genome of the tetrodotoxin-producing bacterium.</title>
        <authorList>
            <person name="Melnikova D.I."/>
            <person name="Nijland R."/>
            <person name="Magarlamov T.Y."/>
        </authorList>
    </citation>
    <scope>NUCLEOTIDE SEQUENCE [LARGE SCALE GENOMIC DNA]</scope>
    <source>
        <strain evidence="3 4">1839</strain>
    </source>
</reference>
<protein>
    <submittedName>
        <fullName evidence="3">Carbohydrate-binding domain-containing protein</fullName>
    </submittedName>
</protein>